<gene>
    <name evidence="1" type="ORF">JKL49_13650</name>
</gene>
<accession>A0A974P6U9</accession>
<organism evidence="1">
    <name type="scientific">Phenylobacterium glaciei</name>
    <dbReference type="NCBI Taxonomy" id="2803784"/>
    <lineage>
        <taxon>Bacteria</taxon>
        <taxon>Pseudomonadati</taxon>
        <taxon>Pseudomonadota</taxon>
        <taxon>Alphaproteobacteria</taxon>
        <taxon>Caulobacterales</taxon>
        <taxon>Caulobacteraceae</taxon>
        <taxon>Phenylobacterium</taxon>
    </lineage>
</organism>
<dbReference type="EMBL" id="CP068570">
    <property type="protein sequence ID" value="QQZ51833.1"/>
    <property type="molecule type" value="Genomic_DNA"/>
</dbReference>
<name>A0A974P6U9_9CAUL</name>
<sequence length="307" mass="33297">MLDVSELEAACYARTGDRVVAVLRILEGLITARELSDPDQIRGYTRLAAAVGAVLADPAVQPTPDEMASLIFAQGPMSNLFRASAFGGSDHLRALLSDQLLSLLSIDSESPMDIGERLEKAGPLALLVALTAVATVPLLTAQGEERREDALARIAAGDLGQIPAKLSSLSLASNGWMLCSYAFDAEKHDIKQVLNRAFRDLLVRLSMSAAPLSPRAPLKDRPTLVFCAEVIHSTHVQYRYYGQYLRQLRTRFRLVLIAPELHADPAVRSLFDEVVVFTETPKGEHLNVILAAIKRAQPTSCSGQVSA</sequence>
<proteinExistence type="predicted"/>
<evidence type="ECO:0000313" key="1">
    <source>
        <dbReference type="EMBL" id="QQZ51833.1"/>
    </source>
</evidence>
<dbReference type="AlphaFoldDB" id="A0A974P6U9"/>
<protein>
    <submittedName>
        <fullName evidence="1">Uncharacterized protein</fullName>
    </submittedName>
</protein>
<reference evidence="1" key="1">
    <citation type="submission" date="2021-01" db="EMBL/GenBank/DDBJ databases">
        <title>Genome sequence of Phenylobacterium sp. 20VBR1 isolated from a valley glaceir, Ny-Alesund, Svalbard.</title>
        <authorList>
            <person name="Thomas F.A."/>
            <person name="Krishnan K.P."/>
            <person name="Sinha R.K."/>
        </authorList>
    </citation>
    <scope>NUCLEOTIDE SEQUENCE</scope>
    <source>
        <strain evidence="1">20VBR1</strain>
    </source>
</reference>